<feature type="compositionally biased region" description="Basic and acidic residues" evidence="1">
    <location>
        <begin position="85"/>
        <end position="99"/>
    </location>
</feature>
<dbReference type="Proteomes" id="UP000709959">
    <property type="component" value="Unassembled WGS sequence"/>
</dbReference>
<feature type="region of interest" description="Disordered" evidence="1">
    <location>
        <begin position="1"/>
        <end position="125"/>
    </location>
</feature>
<proteinExistence type="predicted"/>
<evidence type="ECO:0000313" key="4">
    <source>
        <dbReference type="Proteomes" id="UP000709959"/>
    </source>
</evidence>
<organism evidence="3 4">
    <name type="scientific">Candidatus Geothrix odensensis</name>
    <dbReference type="NCBI Taxonomy" id="2954440"/>
    <lineage>
        <taxon>Bacteria</taxon>
        <taxon>Pseudomonadati</taxon>
        <taxon>Acidobacteriota</taxon>
        <taxon>Holophagae</taxon>
        <taxon>Holophagales</taxon>
        <taxon>Holophagaceae</taxon>
        <taxon>Geothrix</taxon>
    </lineage>
</organism>
<reference evidence="3 4" key="1">
    <citation type="submission" date="2020-10" db="EMBL/GenBank/DDBJ databases">
        <title>Connecting structure to function with the recovery of over 1000 high-quality activated sludge metagenome-assembled genomes encoding full-length rRNA genes using long-read sequencing.</title>
        <authorList>
            <person name="Singleton C.M."/>
            <person name="Petriglieri F."/>
            <person name="Kristensen J.M."/>
            <person name="Kirkegaard R.H."/>
            <person name="Michaelsen T.Y."/>
            <person name="Andersen M.H."/>
            <person name="Karst S.M."/>
            <person name="Dueholm M.S."/>
            <person name="Nielsen P.H."/>
            <person name="Albertsen M."/>
        </authorList>
    </citation>
    <scope>NUCLEOTIDE SEQUENCE [LARGE SCALE GENOMIC DNA]</scope>
    <source>
        <strain evidence="3">OdNE_18-Q3-R46-58_MAXAC.008</strain>
    </source>
</reference>
<feature type="compositionally biased region" description="Pro residues" evidence="1">
    <location>
        <begin position="114"/>
        <end position="124"/>
    </location>
</feature>
<dbReference type="EMBL" id="JADKCH010000015">
    <property type="protein sequence ID" value="MBK8573249.1"/>
    <property type="molecule type" value="Genomic_DNA"/>
</dbReference>
<evidence type="ECO:0000256" key="1">
    <source>
        <dbReference type="SAM" id="MobiDB-lite"/>
    </source>
</evidence>
<accession>A0A936F341</accession>
<name>A0A936F341_9BACT</name>
<gene>
    <name evidence="3" type="ORF">IPN91_11530</name>
</gene>
<evidence type="ECO:0000313" key="3">
    <source>
        <dbReference type="EMBL" id="MBK8573249.1"/>
    </source>
</evidence>
<sequence>MAWKQDLAKLKQQLGPEAPVTPPKALPKATPKPLGPAALDDEDAVFLSAMGLKPTASRPAGSPAAERVPAPATAQPPVPETFQEALRDLKGLKPLEKNRLAPPPAPARAQSPVDPEPLAPPPSPAILEAVNFEPVSTTPEPPPPPATPLRFQLAAGMALEVDGSLDLRGHSVSDAMERLKDRLGDGLVLGWRSLQVTLGPDPALHEGLLELLSSGEAPMVARYAQAPVPMGGTQAWLLYLGPPQAQT</sequence>
<comment type="caution">
    <text evidence="3">The sequence shown here is derived from an EMBL/GenBank/DDBJ whole genome shotgun (WGS) entry which is preliminary data.</text>
</comment>
<evidence type="ECO:0000259" key="2">
    <source>
        <dbReference type="Pfam" id="PF01713"/>
    </source>
</evidence>
<dbReference type="InterPro" id="IPR002625">
    <property type="entry name" value="Smr_dom"/>
</dbReference>
<dbReference type="Pfam" id="PF01713">
    <property type="entry name" value="Smr"/>
    <property type="match status" value="1"/>
</dbReference>
<feature type="domain" description="Smr" evidence="2">
    <location>
        <begin position="165"/>
        <end position="239"/>
    </location>
</feature>
<dbReference type="AlphaFoldDB" id="A0A936F341"/>
<protein>
    <recommendedName>
        <fullName evidence="2">Smr domain-containing protein</fullName>
    </recommendedName>
</protein>
<feature type="compositionally biased region" description="Low complexity" evidence="1">
    <location>
        <begin position="26"/>
        <end position="38"/>
    </location>
</feature>